<evidence type="ECO:0008006" key="11">
    <source>
        <dbReference type="Google" id="ProtNLM"/>
    </source>
</evidence>
<keyword evidence="10" id="KW-1185">Reference proteome</keyword>
<dbReference type="AlphaFoldDB" id="A0A9W4J6C3"/>
<dbReference type="InterPro" id="IPR020946">
    <property type="entry name" value="Flavin_mOase-like"/>
</dbReference>
<evidence type="ECO:0000256" key="3">
    <source>
        <dbReference type="ARBA" id="ARBA00010139"/>
    </source>
</evidence>
<dbReference type="EMBL" id="CAJVPG010000222">
    <property type="protein sequence ID" value="CAG8377234.1"/>
    <property type="molecule type" value="Genomic_DNA"/>
</dbReference>
<dbReference type="Gene3D" id="3.50.50.60">
    <property type="entry name" value="FAD/NAD(P)-binding domain"/>
    <property type="match status" value="3"/>
</dbReference>
<proteinExistence type="inferred from homology"/>
<evidence type="ECO:0000256" key="2">
    <source>
        <dbReference type="ARBA" id="ARBA00004721"/>
    </source>
</evidence>
<comment type="similarity">
    <text evidence="3">Belongs to the FAD-binding monooxygenase family.</text>
</comment>
<protein>
    <recommendedName>
        <fullName evidence="11">L-ornithine N(5)-oxygenase</fullName>
    </recommendedName>
</protein>
<dbReference type="PRINTS" id="PR00411">
    <property type="entry name" value="PNDRDTASEI"/>
</dbReference>
<dbReference type="GO" id="GO:0004499">
    <property type="term" value="F:N,N-dimethylaniline monooxygenase activity"/>
    <property type="evidence" value="ECO:0007669"/>
    <property type="project" value="InterPro"/>
</dbReference>
<feature type="region of interest" description="Disordered" evidence="8">
    <location>
        <begin position="1"/>
        <end position="25"/>
    </location>
</feature>
<dbReference type="Proteomes" id="UP001152649">
    <property type="component" value="Unassembled WGS sequence"/>
</dbReference>
<gene>
    <name evidence="9" type="ORF">PSALAMII_LOCUS5376</name>
</gene>
<evidence type="ECO:0000256" key="1">
    <source>
        <dbReference type="ARBA" id="ARBA00001974"/>
    </source>
</evidence>
<dbReference type="PANTHER" id="PTHR43098:SF2">
    <property type="entry name" value="FAD-BINDING MONOOXYGENASE AUSB-RELATED"/>
    <property type="match status" value="1"/>
</dbReference>
<dbReference type="OrthoDB" id="66881at2759"/>
<dbReference type="InterPro" id="IPR050775">
    <property type="entry name" value="FAD-binding_Monooxygenases"/>
</dbReference>
<feature type="compositionally biased region" description="Polar residues" evidence="8">
    <location>
        <begin position="1"/>
        <end position="16"/>
    </location>
</feature>
<evidence type="ECO:0000313" key="10">
    <source>
        <dbReference type="Proteomes" id="UP001152649"/>
    </source>
</evidence>
<keyword evidence="5" id="KW-0274">FAD</keyword>
<dbReference type="Pfam" id="PF00743">
    <property type="entry name" value="FMO-like"/>
    <property type="match status" value="1"/>
</dbReference>
<dbReference type="GO" id="GO:0050661">
    <property type="term" value="F:NADP binding"/>
    <property type="evidence" value="ECO:0007669"/>
    <property type="project" value="InterPro"/>
</dbReference>
<keyword evidence="6" id="KW-0521">NADP</keyword>
<comment type="cofactor">
    <cofactor evidence="1">
        <name>FAD</name>
        <dbReference type="ChEBI" id="CHEBI:57692"/>
    </cofactor>
</comment>
<evidence type="ECO:0000256" key="8">
    <source>
        <dbReference type="SAM" id="MobiDB-lite"/>
    </source>
</evidence>
<evidence type="ECO:0000256" key="5">
    <source>
        <dbReference type="ARBA" id="ARBA00022827"/>
    </source>
</evidence>
<comment type="pathway">
    <text evidence="2">Secondary metabolite biosynthesis; terpenoid biosynthesis.</text>
</comment>
<accession>A0A9W4J6C3</accession>
<sequence>MSTVNIKENSTSSNASEIDPSDLANMKARYEEERRKRLREDGNTQFIEVAKSAQYEHFADDPWVDSASIQPLQTKFPNNRSEMIIIGAGWGGIQNAIRMVESGIPAEDIRIIDPAGGFGGTWYWNRYPGLMCDIESYTYLPYLEETGYIPRHRYSQGEEIREYVNIVARKWGLEDCAVFQTKAEKIVWDDDAKEWSVDLVQRRKGLSPETLRVRSSFVTISAGVLNWPKLPGVPGILDYKGDMFHSARWAYNLTGGSPKDPSLVKLKDKTVVIIGTGATAVQIVPQLARWCKQLYVVQRTPASVDVRDQRETDEEWFCQEVARSKGWQRERMRNFHQHFTLGERPTLNLVNDGWSRAPGLVGITGYTEGPKSPEEIPAYMARLVEIDAERQSRIHARVDEEVEDPITAEKLKPWYPVWCKRPTFHDDYLKAFNKDNVTLVDTDGKGIDRMTTDAVVIGDKTYQADIVIFATGFLAPPAGTPAEKTNMSIIGLNGVSMSDEWSRHGPTTLHGVIDAKFPNLFISGPVQGSLSGNFRFSLDEFAKHISYILIEAKRRANGAKFSVAPSVEAAEDWAMQVMMHSPPMGVAIGCTPGYFNLEGDLDRKSPEQLMVSARSGLWGSGIEHWLGVIEDWRSDGDMKGILVR</sequence>
<evidence type="ECO:0000256" key="4">
    <source>
        <dbReference type="ARBA" id="ARBA00022630"/>
    </source>
</evidence>
<reference evidence="9" key="1">
    <citation type="submission" date="2021-07" db="EMBL/GenBank/DDBJ databases">
        <authorList>
            <person name="Branca A.L. A."/>
        </authorList>
    </citation>
    <scope>NUCLEOTIDE SEQUENCE</scope>
</reference>
<keyword evidence="7" id="KW-0560">Oxidoreductase</keyword>
<dbReference type="GO" id="GO:0050660">
    <property type="term" value="F:flavin adenine dinucleotide binding"/>
    <property type="evidence" value="ECO:0007669"/>
    <property type="project" value="InterPro"/>
</dbReference>
<evidence type="ECO:0000256" key="7">
    <source>
        <dbReference type="ARBA" id="ARBA00023002"/>
    </source>
</evidence>
<dbReference type="PANTHER" id="PTHR43098">
    <property type="entry name" value="L-ORNITHINE N(5)-MONOOXYGENASE-RELATED"/>
    <property type="match status" value="1"/>
</dbReference>
<comment type="caution">
    <text evidence="9">The sequence shown here is derived from an EMBL/GenBank/DDBJ whole genome shotgun (WGS) entry which is preliminary data.</text>
</comment>
<name>A0A9W4J6C3_9EURO</name>
<evidence type="ECO:0000313" key="9">
    <source>
        <dbReference type="EMBL" id="CAG8377234.1"/>
    </source>
</evidence>
<dbReference type="InterPro" id="IPR036188">
    <property type="entry name" value="FAD/NAD-bd_sf"/>
</dbReference>
<evidence type="ECO:0000256" key="6">
    <source>
        <dbReference type="ARBA" id="ARBA00022857"/>
    </source>
</evidence>
<dbReference type="SUPFAM" id="SSF51905">
    <property type="entry name" value="FAD/NAD(P)-binding domain"/>
    <property type="match status" value="1"/>
</dbReference>
<keyword evidence="4" id="KW-0285">Flavoprotein</keyword>
<organism evidence="9 10">
    <name type="scientific">Penicillium salamii</name>
    <dbReference type="NCBI Taxonomy" id="1612424"/>
    <lineage>
        <taxon>Eukaryota</taxon>
        <taxon>Fungi</taxon>
        <taxon>Dikarya</taxon>
        <taxon>Ascomycota</taxon>
        <taxon>Pezizomycotina</taxon>
        <taxon>Eurotiomycetes</taxon>
        <taxon>Eurotiomycetidae</taxon>
        <taxon>Eurotiales</taxon>
        <taxon>Aspergillaceae</taxon>
        <taxon>Penicillium</taxon>
    </lineage>
</organism>